<keyword evidence="2" id="KW-1185">Reference proteome</keyword>
<evidence type="ECO:0000313" key="2">
    <source>
        <dbReference type="Proteomes" id="UP000829398"/>
    </source>
</evidence>
<proteinExistence type="predicted"/>
<dbReference type="Proteomes" id="UP000829398">
    <property type="component" value="Chromosome 8"/>
</dbReference>
<organism evidence="1 2">
    <name type="scientific">Citrus sinensis</name>
    <name type="common">Sweet orange</name>
    <name type="synonym">Citrus aurantium var. sinensis</name>
    <dbReference type="NCBI Taxonomy" id="2711"/>
    <lineage>
        <taxon>Eukaryota</taxon>
        <taxon>Viridiplantae</taxon>
        <taxon>Streptophyta</taxon>
        <taxon>Embryophyta</taxon>
        <taxon>Tracheophyta</taxon>
        <taxon>Spermatophyta</taxon>
        <taxon>Magnoliopsida</taxon>
        <taxon>eudicotyledons</taxon>
        <taxon>Gunneridae</taxon>
        <taxon>Pentapetalae</taxon>
        <taxon>rosids</taxon>
        <taxon>malvids</taxon>
        <taxon>Sapindales</taxon>
        <taxon>Rutaceae</taxon>
        <taxon>Aurantioideae</taxon>
        <taxon>Citrus</taxon>
    </lineage>
</organism>
<reference evidence="2" key="1">
    <citation type="journal article" date="2023" name="Hortic. Res.">
        <title>A chromosome-level phased genome enabling allele-level studies in sweet orange: a case study on citrus Huanglongbing tolerance.</title>
        <authorList>
            <person name="Wu B."/>
            <person name="Yu Q."/>
            <person name="Deng Z."/>
            <person name="Duan Y."/>
            <person name="Luo F."/>
            <person name="Gmitter F. Jr."/>
        </authorList>
    </citation>
    <scope>NUCLEOTIDE SEQUENCE [LARGE SCALE GENOMIC DNA]</scope>
    <source>
        <strain evidence="2">cv. Valencia</strain>
    </source>
</reference>
<evidence type="ECO:0000313" key="1">
    <source>
        <dbReference type="EMBL" id="KAH9697619.1"/>
    </source>
</evidence>
<comment type="caution">
    <text evidence="1">The sequence shown here is derived from an EMBL/GenBank/DDBJ whole genome shotgun (WGS) entry which is preliminary data.</text>
</comment>
<sequence>MEKTPTESSPVVIQSVQSDGVFNAGIILTETNYDVWSQIMEMHLAEREKLSYIRSNTKPFEESSKEYEKWYSENQKVKRWLLISMSPEIMKRYLRIPTAYEIWDALSKAFYDGSDELQVFTLNQKAFSTKQNGQPLSKFYGELVEIFRELDHRDKVVMKDPEDVVIYRRSVERLRVHIFLAGLDEEFDQVRGEILRKDIIPDLEECYSLIRREDIRQSKLNKKVDSETSAMIARRQPQRKFVDKSSLHCTHCRKKGHTKEQCFEIIGYPDWWDTRKKNTKHGSKTAVSTSTTDLRKESSVQIATSVSPGKALKTLTPVINSTWIIDSGATDHMTFDSRQVSQLKPSSQKHISTANGTTTSVIGEGSLRLTNELNLDAVLIVPSLDYNLLSVSQLTTYLSCVVIFWPDHCVFKDIQTKQTIGYGIRRGNLYYLEMSSTNTGKLSPALGEALASAAYLINRTPSSSLGFQTPFQVLNDAIMSPNVPNLPPHVFGCVAFVHLPQQDKLSPRALRCVFVGCALHQKGYRCYHPPSRKIYITMDVVFHEDIMYYLSESEFQGEYNEEEIHTLTYLPLEESQSSIEIVNLQDTGKANGDDSQAEICEDTFGEHNNSDTTAIENESHEEIPNQSSAEDVPTTSPIRRILPQHQNRGIPKPTYEPDFSSRVKYPMSHFVSNHRLSESNQSFVNQLSAVSIPNSVQEALKDPKWKVAMNDEMRSLQKNQTWELVDLLPGKKPVGCRWIYTIKYKADGSIERYKARLVAKGYTQTYGIDYTDTFAPVAKINTIRILLSLAVNLDWPVQQFDVKNAFLHGDLFEEIYMDLPPGCSGPERLNQKNQSNSDHTLFIKKRQGKITALIVYVDDMVVTGNDEEETEALQKYLSREFEMKDLGALKYFLGIEVSRSKGGIFLSQMKYALDLLHETGMTACQPIDTPIEEGLKFCITSDQVPVDKGRYQRLIGRLMYLSHTRPDLAYALSVVSQFMHNPGEQHMKAVMRILRYLKTNPGKGILFSKNEDYSNIEVYTDADWAGSVSDRRSTSGYFTFVGGNLVTRRSKKQHVVACSSAEAEYRGMALGICEGLWISFILNDLGYPSQQPIQLYCDNKAARDIAHNPVQHDRTKHVEVDRFFIKEKLDEKILELPKIRSEDQLADILTKAISSRAKFLDKLGMQDIYAPA</sequence>
<accession>A0ACB8IL22</accession>
<dbReference type="EMBL" id="CM039177">
    <property type="protein sequence ID" value="KAH9697619.1"/>
    <property type="molecule type" value="Genomic_DNA"/>
</dbReference>
<gene>
    <name evidence="1" type="ORF">KPL71_023683</name>
</gene>
<name>A0ACB8IL22_CITSI</name>
<protein>
    <submittedName>
        <fullName evidence="1">Retrovirus-related pol polyprotein from transposon RE1</fullName>
    </submittedName>
</protein>